<evidence type="ECO:0008006" key="4">
    <source>
        <dbReference type="Google" id="ProtNLM"/>
    </source>
</evidence>
<keyword evidence="1" id="KW-0812">Transmembrane</keyword>
<reference evidence="2 3" key="1">
    <citation type="journal article" date="2016" name="Nat. Commun.">
        <title>Thousands of microbial genomes shed light on interconnected biogeochemical processes in an aquifer system.</title>
        <authorList>
            <person name="Anantharaman K."/>
            <person name="Brown C.T."/>
            <person name="Hug L.A."/>
            <person name="Sharon I."/>
            <person name="Castelle C.J."/>
            <person name="Probst A.J."/>
            <person name="Thomas B.C."/>
            <person name="Singh A."/>
            <person name="Wilkins M.J."/>
            <person name="Karaoz U."/>
            <person name="Brodie E.L."/>
            <person name="Williams K.H."/>
            <person name="Hubbard S.S."/>
            <person name="Banfield J.F."/>
        </authorList>
    </citation>
    <scope>NUCLEOTIDE SEQUENCE [LARGE SCALE GENOMIC DNA]</scope>
</reference>
<dbReference type="Proteomes" id="UP000177103">
    <property type="component" value="Unassembled WGS sequence"/>
</dbReference>
<dbReference type="EMBL" id="MHCQ01000041">
    <property type="protein sequence ID" value="OGY23639.1"/>
    <property type="molecule type" value="Genomic_DNA"/>
</dbReference>
<keyword evidence="1" id="KW-0472">Membrane</keyword>
<dbReference type="AlphaFoldDB" id="A0A1G1W7I5"/>
<evidence type="ECO:0000256" key="1">
    <source>
        <dbReference type="SAM" id="Phobius"/>
    </source>
</evidence>
<evidence type="ECO:0000313" key="3">
    <source>
        <dbReference type="Proteomes" id="UP000177103"/>
    </source>
</evidence>
<evidence type="ECO:0000313" key="2">
    <source>
        <dbReference type="EMBL" id="OGY23639.1"/>
    </source>
</evidence>
<gene>
    <name evidence="2" type="ORF">A2Y57_03965</name>
</gene>
<organism evidence="2 3">
    <name type="scientific">Candidatus Woykebacteria bacterium RBG_13_40_7b</name>
    <dbReference type="NCBI Taxonomy" id="1802594"/>
    <lineage>
        <taxon>Bacteria</taxon>
        <taxon>Candidatus Woykeibacteriota</taxon>
    </lineage>
</organism>
<comment type="caution">
    <text evidence="2">The sequence shown here is derived from an EMBL/GenBank/DDBJ whole genome shotgun (WGS) entry which is preliminary data.</text>
</comment>
<protein>
    <recommendedName>
        <fullName evidence="4">Type II secretion system protein GspI C-terminal domain-containing protein</fullName>
    </recommendedName>
</protein>
<name>A0A1G1W7I5_9BACT</name>
<feature type="transmembrane region" description="Helical" evidence="1">
    <location>
        <begin position="9"/>
        <end position="29"/>
    </location>
</feature>
<accession>A0A1G1W7I5</accession>
<proteinExistence type="predicted"/>
<keyword evidence="1" id="KW-1133">Transmembrane helix</keyword>
<sequence length="129" mass="14444">MIRDSSQKGYLLIEVCVSLLLVTFILVLYTNAINIMRLIDFSKYKLIATNVASRKIENLRNIPYDQVTGTGTLTDPELGKLPLGSGSWNVSVHQGDLKQVTVQVNWKENQRDNSIKLETLIGQNGLNPK</sequence>